<dbReference type="OrthoDB" id="277541at2759"/>
<reference evidence="1 2" key="1">
    <citation type="journal article" date="2018" name="BMC Genomics">
        <title>Genomic comparison of Trypanosoma conorhini and Trypanosoma rangeli to Trypanosoma cruzi strains of high and low virulence.</title>
        <authorList>
            <person name="Bradwell K.R."/>
            <person name="Koparde V.N."/>
            <person name="Matveyev A.V."/>
            <person name="Serrano M.G."/>
            <person name="Alves J.M."/>
            <person name="Parikh H."/>
            <person name="Huang B."/>
            <person name="Lee V."/>
            <person name="Espinosa-Alvarez O."/>
            <person name="Ortiz P.A."/>
            <person name="Costa-Martins A.G."/>
            <person name="Teixeira M.M."/>
            <person name="Buck G.A."/>
        </authorList>
    </citation>
    <scope>NUCLEOTIDE SEQUENCE [LARGE SCALE GENOMIC DNA]</scope>
    <source>
        <strain evidence="1 2">025E</strain>
    </source>
</reference>
<proteinExistence type="predicted"/>
<dbReference type="Proteomes" id="UP000284403">
    <property type="component" value="Unassembled WGS sequence"/>
</dbReference>
<name>A0A422P7V1_9TRYP</name>
<keyword evidence="2" id="KW-1185">Reference proteome</keyword>
<sequence>MRRSFLALAAATPTAAPTAAAAAKLKMHTLHKILTGELHFKNKVPVKECNIVHQFGDNWQSELSEYAKTLSAEQRKVVERQVARVKLTRYTVAELAAYCGEGPAHLDEVAREANIEQGVAFLREKGVEEFDKYVAAEAANANWKPQEAKKFADAVKAKAK</sequence>
<dbReference type="GeneID" id="40319663"/>
<protein>
    <submittedName>
        <fullName evidence="1">Uncharacterized protein</fullName>
    </submittedName>
</protein>
<evidence type="ECO:0000313" key="1">
    <source>
        <dbReference type="EMBL" id="RNF13799.1"/>
    </source>
</evidence>
<comment type="caution">
    <text evidence="1">The sequence shown here is derived from an EMBL/GenBank/DDBJ whole genome shotgun (WGS) entry which is preliminary data.</text>
</comment>
<evidence type="ECO:0000313" key="2">
    <source>
        <dbReference type="Proteomes" id="UP000284403"/>
    </source>
</evidence>
<dbReference type="AlphaFoldDB" id="A0A422P7V1"/>
<gene>
    <name evidence="1" type="ORF">Tco025E_06052</name>
</gene>
<accession>A0A422P7V1</accession>
<dbReference type="RefSeq" id="XP_029226934.1">
    <property type="nucleotide sequence ID" value="XM_029372941.1"/>
</dbReference>
<dbReference type="EMBL" id="MKKU01000390">
    <property type="protein sequence ID" value="RNF13799.1"/>
    <property type="molecule type" value="Genomic_DNA"/>
</dbReference>
<organism evidence="1 2">
    <name type="scientific">Trypanosoma conorhini</name>
    <dbReference type="NCBI Taxonomy" id="83891"/>
    <lineage>
        <taxon>Eukaryota</taxon>
        <taxon>Discoba</taxon>
        <taxon>Euglenozoa</taxon>
        <taxon>Kinetoplastea</taxon>
        <taxon>Metakinetoplastina</taxon>
        <taxon>Trypanosomatida</taxon>
        <taxon>Trypanosomatidae</taxon>
        <taxon>Trypanosoma</taxon>
    </lineage>
</organism>